<keyword evidence="1" id="KW-1133">Transmembrane helix</keyword>
<comment type="caution">
    <text evidence="3">The sequence shown here is derived from an EMBL/GenBank/DDBJ whole genome shotgun (WGS) entry which is preliminary data.</text>
</comment>
<evidence type="ECO:0000256" key="1">
    <source>
        <dbReference type="SAM" id="Phobius"/>
    </source>
</evidence>
<protein>
    <recommendedName>
        <fullName evidence="2">VWFA domain-containing protein</fullName>
    </recommendedName>
</protein>
<gene>
    <name evidence="3" type="ORF">DIT97_23410</name>
</gene>
<accession>A0A3D3RAF2</accession>
<evidence type="ECO:0000313" key="4">
    <source>
        <dbReference type="Proteomes" id="UP000263642"/>
    </source>
</evidence>
<dbReference type="SUPFAM" id="SSF53300">
    <property type="entry name" value="vWA-like"/>
    <property type="match status" value="1"/>
</dbReference>
<dbReference type="PANTHER" id="PTHR37464">
    <property type="entry name" value="BLL2463 PROTEIN"/>
    <property type="match status" value="1"/>
</dbReference>
<dbReference type="Gene3D" id="3.40.50.410">
    <property type="entry name" value="von Willebrand factor, type A domain"/>
    <property type="match status" value="1"/>
</dbReference>
<name>A0A3D3RAF2_9PLAN</name>
<reference evidence="3 4" key="1">
    <citation type="journal article" date="2018" name="Nat. Biotechnol.">
        <title>A standardized bacterial taxonomy based on genome phylogeny substantially revises the tree of life.</title>
        <authorList>
            <person name="Parks D.H."/>
            <person name="Chuvochina M."/>
            <person name="Waite D.W."/>
            <person name="Rinke C."/>
            <person name="Skarshewski A."/>
            <person name="Chaumeil P.A."/>
            <person name="Hugenholtz P."/>
        </authorList>
    </citation>
    <scope>NUCLEOTIDE SEQUENCE [LARGE SCALE GENOMIC DNA]</scope>
    <source>
        <strain evidence="3">UBA9375</strain>
    </source>
</reference>
<dbReference type="Proteomes" id="UP000263642">
    <property type="component" value="Unassembled WGS sequence"/>
</dbReference>
<dbReference type="InterPro" id="IPR024163">
    <property type="entry name" value="Aerotolerance_reg_N"/>
</dbReference>
<dbReference type="AlphaFoldDB" id="A0A3D3RAF2"/>
<dbReference type="Pfam" id="PF13519">
    <property type="entry name" value="VWA_2"/>
    <property type="match status" value="1"/>
</dbReference>
<feature type="domain" description="VWFA" evidence="2">
    <location>
        <begin position="93"/>
        <end position="291"/>
    </location>
</feature>
<organism evidence="3 4">
    <name type="scientific">Gimesia maris</name>
    <dbReference type="NCBI Taxonomy" id="122"/>
    <lineage>
        <taxon>Bacteria</taxon>
        <taxon>Pseudomonadati</taxon>
        <taxon>Planctomycetota</taxon>
        <taxon>Planctomycetia</taxon>
        <taxon>Planctomycetales</taxon>
        <taxon>Planctomycetaceae</taxon>
        <taxon>Gimesia</taxon>
    </lineage>
</organism>
<dbReference type="EMBL" id="DQAY01000141">
    <property type="protein sequence ID" value="HCO25824.1"/>
    <property type="molecule type" value="Genomic_DNA"/>
</dbReference>
<keyword evidence="1" id="KW-0472">Membrane</keyword>
<dbReference type="Pfam" id="PF07584">
    <property type="entry name" value="BatA"/>
    <property type="match status" value="1"/>
</dbReference>
<evidence type="ECO:0000259" key="2">
    <source>
        <dbReference type="SMART" id="SM00327"/>
    </source>
</evidence>
<sequence length="627" mass="69903">MNFWPGFYALQSAWFLFLLVPLVIFYFLKLKRPHQRVPSLALWSQVINDRRVNSPFQRFKRSILLLLQILLLLFLVLALMQPYMQSGAERAEYLPILIDCSASMAATDSESGKTRLDLAKERVTDLIDNMLPDQQFSLIAVSSTARRLTAFTDNQRVLKKALADLTVDDVPSQLEDALRMTQALSRTAPIKTVLFYSDGNFPREVNFDLPFELNFQLLPAAGGNMGITSLNARKNQSGNWDVFIRIENSKQADSPAEVELIQDGNSVAREEIVLGSGDSQRLEFSIAADRESRLEAILTPGAPDSLAADNHAFLTIPQSRQLLVYIDPELASYRYALSDNPELILYPQEKSSTAPLEYDLIIGTSEKDLNRSALVKVGVGFVPEDLTKLISLESNLTDVVDWNRSSSLLRHVELADVQISQQPVWAENANVEDLESLGYEVLIHGRLGPLLLQKRDAGELEYYYLFNTDRSTMPYRVGFPIMVSNLVQLTLQEAGISETQAAATPILPPLELQPDTQYEILTPAGNELRAESDQNGRISGVAALHTGQYTVNGAGAKNVKISVSLLNPLETSLVSEDEIQFSEVPVTATQSQVDSDKPLWGEFAIIAFLLLLGEWWYFQKRPAGTMS</sequence>
<feature type="transmembrane region" description="Helical" evidence="1">
    <location>
        <begin position="63"/>
        <end position="84"/>
    </location>
</feature>
<dbReference type="InterPro" id="IPR036465">
    <property type="entry name" value="vWFA_dom_sf"/>
</dbReference>
<proteinExistence type="predicted"/>
<feature type="transmembrane region" description="Helical" evidence="1">
    <location>
        <begin position="6"/>
        <end position="28"/>
    </location>
</feature>
<dbReference type="PANTHER" id="PTHR37464:SF1">
    <property type="entry name" value="BLL2463 PROTEIN"/>
    <property type="match status" value="1"/>
</dbReference>
<keyword evidence="1" id="KW-0812">Transmembrane</keyword>
<dbReference type="SMART" id="SM00327">
    <property type="entry name" value="VWA"/>
    <property type="match status" value="1"/>
</dbReference>
<evidence type="ECO:0000313" key="3">
    <source>
        <dbReference type="EMBL" id="HCO25824.1"/>
    </source>
</evidence>
<feature type="transmembrane region" description="Helical" evidence="1">
    <location>
        <begin position="599"/>
        <end position="618"/>
    </location>
</feature>
<dbReference type="InterPro" id="IPR002035">
    <property type="entry name" value="VWF_A"/>
</dbReference>